<feature type="domain" description="EngB-type G" evidence="11">
    <location>
        <begin position="129"/>
        <end position="314"/>
    </location>
</feature>
<evidence type="ECO:0000256" key="5">
    <source>
        <dbReference type="ARBA" id="ARBA00022741"/>
    </source>
</evidence>
<evidence type="ECO:0000256" key="3">
    <source>
        <dbReference type="ARBA" id="ARBA00022618"/>
    </source>
</evidence>
<dbReference type="PROSITE" id="PS51706">
    <property type="entry name" value="G_ENGB"/>
    <property type="match status" value="1"/>
</dbReference>
<dbReference type="GO" id="GO:0005525">
    <property type="term" value="F:GTP binding"/>
    <property type="evidence" value="ECO:0007669"/>
    <property type="project" value="UniProtKB-KW"/>
</dbReference>
<dbReference type="PANTHER" id="PTHR11649">
    <property type="entry name" value="MSS1/TRME-RELATED GTP-BINDING PROTEIN"/>
    <property type="match status" value="1"/>
</dbReference>
<keyword evidence="6" id="KW-0460">Magnesium</keyword>
<evidence type="ECO:0000259" key="11">
    <source>
        <dbReference type="PROSITE" id="PS51706"/>
    </source>
</evidence>
<evidence type="ECO:0000256" key="2">
    <source>
        <dbReference type="ARBA" id="ARBA00009638"/>
    </source>
</evidence>
<dbReference type="PANTHER" id="PTHR11649:SF13">
    <property type="entry name" value="ENGB-TYPE G DOMAIN-CONTAINING PROTEIN"/>
    <property type="match status" value="1"/>
</dbReference>
<feature type="compositionally biased region" description="Polar residues" evidence="10">
    <location>
        <begin position="1"/>
        <end position="18"/>
    </location>
</feature>
<evidence type="ECO:0000256" key="8">
    <source>
        <dbReference type="ARBA" id="ARBA00023210"/>
    </source>
</evidence>
<feature type="non-terminal residue" evidence="12">
    <location>
        <position position="1"/>
    </location>
</feature>
<feature type="region of interest" description="Disordered" evidence="10">
    <location>
        <begin position="1"/>
        <end position="21"/>
    </location>
</feature>
<feature type="region of interest" description="Disordered" evidence="10">
    <location>
        <begin position="45"/>
        <end position="76"/>
    </location>
</feature>
<reference evidence="12 13" key="1">
    <citation type="submission" date="2013-11" db="EMBL/GenBank/DDBJ databases">
        <title>The Genome Sequence of Phytophthora parasitica P1976.</title>
        <authorList>
            <consortium name="The Broad Institute Genomics Platform"/>
            <person name="Russ C."/>
            <person name="Tyler B."/>
            <person name="Panabieres F."/>
            <person name="Shan W."/>
            <person name="Tripathy S."/>
            <person name="Grunwald N."/>
            <person name="Machado M."/>
            <person name="Johnson C.S."/>
            <person name="Walker B."/>
            <person name="Young S."/>
            <person name="Zeng Q."/>
            <person name="Gargeya S."/>
            <person name="Fitzgerald M."/>
            <person name="Haas B."/>
            <person name="Abouelleil A."/>
            <person name="Allen A.W."/>
            <person name="Alvarado L."/>
            <person name="Arachchi H.M."/>
            <person name="Berlin A.M."/>
            <person name="Chapman S.B."/>
            <person name="Gainer-Dewar J."/>
            <person name="Goldberg J."/>
            <person name="Griggs A."/>
            <person name="Gujja S."/>
            <person name="Hansen M."/>
            <person name="Howarth C."/>
            <person name="Imamovic A."/>
            <person name="Ireland A."/>
            <person name="Larimer J."/>
            <person name="McCowan C."/>
            <person name="Murphy C."/>
            <person name="Pearson M."/>
            <person name="Poon T.W."/>
            <person name="Priest M."/>
            <person name="Roberts A."/>
            <person name="Saif S."/>
            <person name="Shea T."/>
            <person name="Sisk P."/>
            <person name="Sykes S."/>
            <person name="Wortman J."/>
            <person name="Nusbaum C."/>
            <person name="Birren B."/>
        </authorList>
    </citation>
    <scope>NUCLEOTIDE SEQUENCE [LARGE SCALE GENOMIC DNA]</scope>
    <source>
        <strain evidence="12 13">P1976</strain>
    </source>
</reference>
<feature type="compositionally biased region" description="Low complexity" evidence="10">
    <location>
        <begin position="56"/>
        <end position="70"/>
    </location>
</feature>
<dbReference type="OrthoDB" id="391988at2759"/>
<dbReference type="GO" id="GO:0046872">
    <property type="term" value="F:metal ion binding"/>
    <property type="evidence" value="ECO:0007669"/>
    <property type="project" value="UniProtKB-KW"/>
</dbReference>
<dbReference type="InterPro" id="IPR006073">
    <property type="entry name" value="GTP-bd"/>
</dbReference>
<protein>
    <submittedName>
        <fullName evidence="12">Ribosome biogenesis GTP-binding protein YsxC</fullName>
    </submittedName>
</protein>
<evidence type="ECO:0000313" key="13">
    <source>
        <dbReference type="Proteomes" id="UP000028582"/>
    </source>
</evidence>
<accession>A0A081B0A7</accession>
<dbReference type="GO" id="GO:0051301">
    <property type="term" value="P:cell division"/>
    <property type="evidence" value="ECO:0007669"/>
    <property type="project" value="UniProtKB-KW"/>
</dbReference>
<dbReference type="SUPFAM" id="SSF52540">
    <property type="entry name" value="P-loop containing nucleoside triphosphate hydrolases"/>
    <property type="match status" value="1"/>
</dbReference>
<comment type="similarity">
    <text evidence="2">Belongs to the TRAFAC class TrmE-Era-EngA-EngB-Septin-like GTPase superfamily. EngB GTPase family.</text>
</comment>
<dbReference type="Pfam" id="PF01926">
    <property type="entry name" value="MMR_HSR1"/>
    <property type="match status" value="1"/>
</dbReference>
<evidence type="ECO:0000256" key="9">
    <source>
        <dbReference type="ARBA" id="ARBA00023306"/>
    </source>
</evidence>
<gene>
    <name evidence="12" type="ORF">F444_01513</name>
</gene>
<dbReference type="InterPro" id="IPR019987">
    <property type="entry name" value="GTP-bd_ribosome_bio_YsxC"/>
</dbReference>
<keyword evidence="7" id="KW-0342">GTP-binding</keyword>
<proteinExistence type="inferred from homology"/>
<evidence type="ECO:0000256" key="1">
    <source>
        <dbReference type="ARBA" id="ARBA00001946"/>
    </source>
</evidence>
<comment type="cofactor">
    <cofactor evidence="1">
        <name>Mg(2+)</name>
        <dbReference type="ChEBI" id="CHEBI:18420"/>
    </cofactor>
</comment>
<keyword evidence="4" id="KW-0479">Metal-binding</keyword>
<dbReference type="CDD" id="cd01876">
    <property type="entry name" value="YihA_EngB"/>
    <property type="match status" value="1"/>
</dbReference>
<keyword evidence="9" id="KW-0131">Cell cycle</keyword>
<feature type="compositionally biased region" description="Polar residues" evidence="10">
    <location>
        <begin position="45"/>
        <end position="55"/>
    </location>
</feature>
<evidence type="ECO:0000256" key="10">
    <source>
        <dbReference type="SAM" id="MobiDB-lite"/>
    </source>
</evidence>
<dbReference type="NCBIfam" id="TIGR03598">
    <property type="entry name" value="GTPase_YsxC"/>
    <property type="match status" value="1"/>
</dbReference>
<organism evidence="12 13">
    <name type="scientific">Phytophthora nicotianae P1976</name>
    <dbReference type="NCBI Taxonomy" id="1317066"/>
    <lineage>
        <taxon>Eukaryota</taxon>
        <taxon>Sar</taxon>
        <taxon>Stramenopiles</taxon>
        <taxon>Oomycota</taxon>
        <taxon>Peronosporomycetes</taxon>
        <taxon>Peronosporales</taxon>
        <taxon>Peronosporaceae</taxon>
        <taxon>Phytophthora</taxon>
    </lineage>
</organism>
<comment type="caution">
    <text evidence="12">The sequence shown here is derived from an EMBL/GenBank/DDBJ whole genome shotgun (WGS) entry which is preliminary data.</text>
</comment>
<evidence type="ECO:0000256" key="6">
    <source>
        <dbReference type="ARBA" id="ARBA00022842"/>
    </source>
</evidence>
<dbReference type="Gene3D" id="3.40.50.300">
    <property type="entry name" value="P-loop containing nucleotide triphosphate hydrolases"/>
    <property type="match status" value="1"/>
</dbReference>
<keyword evidence="5" id="KW-0547">Nucleotide-binding</keyword>
<evidence type="ECO:0000256" key="4">
    <source>
        <dbReference type="ARBA" id="ARBA00022723"/>
    </source>
</evidence>
<name>A0A081B0A7_PHYNI</name>
<dbReference type="HAMAP" id="MF_00321">
    <property type="entry name" value="GTPase_EngB"/>
    <property type="match status" value="1"/>
</dbReference>
<keyword evidence="8" id="KW-0717">Septation</keyword>
<keyword evidence="3" id="KW-0132">Cell division</keyword>
<evidence type="ECO:0000313" key="12">
    <source>
        <dbReference type="EMBL" id="ETO84568.1"/>
    </source>
</evidence>
<dbReference type="InterPro" id="IPR030393">
    <property type="entry name" value="G_ENGB_dom"/>
</dbReference>
<evidence type="ECO:0000256" key="7">
    <source>
        <dbReference type="ARBA" id="ARBA00023134"/>
    </source>
</evidence>
<dbReference type="EMBL" id="ANJA01000276">
    <property type="protein sequence ID" value="ETO84568.1"/>
    <property type="molecule type" value="Genomic_DNA"/>
</dbReference>
<sequence length="318" mass="34934">MPSNGNMAQYPIFQNTPTRPMRASQLLRRRLQKLPLRICKAQPSPTLSRVSGATVSLSTASKSSSSTPSTKTRKKQARLANLPIFWPITGVDEPPQLRPHEVDIVNRLFKVPSTLITSTSDPTDLPEWDVPEIAFAGRSNAGKSSLINALTGQKTLVRTSKTPGRTQQLHFLSVGGKKGSLPELSLVDMPGFGFATAPKKVVDEWHTLVGGYVDNRRGNNLKTTMLLIDARRGLGPADHDFMDFLHDLGVLYQVVFTKADAVTRSELEKQIHKAQEVALNAERMSMNPIIQVTSVKEGFGIKELQRQLVSMTGLLASD</sequence>
<dbReference type="AlphaFoldDB" id="A0A081B0A7"/>
<dbReference type="InterPro" id="IPR027417">
    <property type="entry name" value="P-loop_NTPase"/>
</dbReference>
<dbReference type="Proteomes" id="UP000028582">
    <property type="component" value="Unassembled WGS sequence"/>
</dbReference>